<accession>A0A084VBM1</accession>
<sequence length="49" mass="5414">MFAAGSSNVSDGGSTTFLLVKYENRVQYLTSVCLKCLQGIEPNRTVRCR</sequence>
<protein>
    <submittedName>
        <fullName evidence="1 2">Headcase</fullName>
    </submittedName>
</protein>
<dbReference type="EnsemblMetazoa" id="ASIC001876-RA">
    <property type="protein sequence ID" value="ASIC001876-PA"/>
    <property type="gene ID" value="ASIC001876"/>
</dbReference>
<evidence type="ECO:0000313" key="3">
    <source>
        <dbReference type="Proteomes" id="UP000030765"/>
    </source>
</evidence>
<name>A0A084VBM1_ANOSI</name>
<proteinExistence type="predicted"/>
<gene>
    <name evidence="1" type="ORF">ZHAS_00001876</name>
</gene>
<dbReference type="AlphaFoldDB" id="A0A084VBM1"/>
<keyword evidence="3" id="KW-1185">Reference proteome</keyword>
<evidence type="ECO:0000313" key="2">
    <source>
        <dbReference type="EnsemblMetazoa" id="ASIC001876-PA"/>
    </source>
</evidence>
<organism evidence="1">
    <name type="scientific">Anopheles sinensis</name>
    <name type="common">Mosquito</name>
    <dbReference type="NCBI Taxonomy" id="74873"/>
    <lineage>
        <taxon>Eukaryota</taxon>
        <taxon>Metazoa</taxon>
        <taxon>Ecdysozoa</taxon>
        <taxon>Arthropoda</taxon>
        <taxon>Hexapoda</taxon>
        <taxon>Insecta</taxon>
        <taxon>Pterygota</taxon>
        <taxon>Neoptera</taxon>
        <taxon>Endopterygota</taxon>
        <taxon>Diptera</taxon>
        <taxon>Nematocera</taxon>
        <taxon>Culicoidea</taxon>
        <taxon>Culicidae</taxon>
        <taxon>Anophelinae</taxon>
        <taxon>Anopheles</taxon>
    </lineage>
</organism>
<dbReference type="EMBL" id="KE524462">
    <property type="protein sequence ID" value="KFB35365.1"/>
    <property type="molecule type" value="Genomic_DNA"/>
</dbReference>
<evidence type="ECO:0000313" key="1">
    <source>
        <dbReference type="EMBL" id="KFB35365.1"/>
    </source>
</evidence>
<dbReference type="EMBL" id="ATLV01008307">
    <property type="status" value="NOT_ANNOTATED_CDS"/>
    <property type="molecule type" value="Genomic_DNA"/>
</dbReference>
<reference evidence="2" key="2">
    <citation type="submission" date="2020-05" db="UniProtKB">
        <authorList>
            <consortium name="EnsemblMetazoa"/>
        </authorList>
    </citation>
    <scope>IDENTIFICATION</scope>
</reference>
<dbReference type="VEuPathDB" id="VectorBase:ASIC001876"/>
<dbReference type="Proteomes" id="UP000030765">
    <property type="component" value="Unassembled WGS sequence"/>
</dbReference>
<reference evidence="1 3" key="1">
    <citation type="journal article" date="2014" name="BMC Genomics">
        <title>Genome sequence of Anopheles sinensis provides insight into genetics basis of mosquito competence for malaria parasites.</title>
        <authorList>
            <person name="Zhou D."/>
            <person name="Zhang D."/>
            <person name="Ding G."/>
            <person name="Shi L."/>
            <person name="Hou Q."/>
            <person name="Ye Y."/>
            <person name="Xu Y."/>
            <person name="Zhou H."/>
            <person name="Xiong C."/>
            <person name="Li S."/>
            <person name="Yu J."/>
            <person name="Hong S."/>
            <person name="Yu X."/>
            <person name="Zou P."/>
            <person name="Chen C."/>
            <person name="Chang X."/>
            <person name="Wang W."/>
            <person name="Lv Y."/>
            <person name="Sun Y."/>
            <person name="Ma L."/>
            <person name="Shen B."/>
            <person name="Zhu C."/>
        </authorList>
    </citation>
    <scope>NUCLEOTIDE SEQUENCE [LARGE SCALE GENOMIC DNA]</scope>
</reference>
<dbReference type="OrthoDB" id="10012848at2759"/>